<protein>
    <submittedName>
        <fullName evidence="5">Restriction endonuclease subunit S</fullName>
    </submittedName>
</protein>
<dbReference type="InterPro" id="IPR044946">
    <property type="entry name" value="Restrct_endonuc_typeI_TRD_sf"/>
</dbReference>
<evidence type="ECO:0000256" key="3">
    <source>
        <dbReference type="ARBA" id="ARBA00023125"/>
    </source>
</evidence>
<comment type="similarity">
    <text evidence="1">Belongs to the type-I restriction system S methylase family.</text>
</comment>
<dbReference type="SUPFAM" id="SSF116734">
    <property type="entry name" value="DNA methylase specificity domain"/>
    <property type="match status" value="2"/>
</dbReference>
<keyword evidence="5" id="KW-0540">Nuclease</keyword>
<accession>A0A438PXJ5</accession>
<dbReference type="RefSeq" id="WP_127923165.1">
    <property type="nucleotide sequence ID" value="NZ_RJEO01000002.1"/>
</dbReference>
<dbReference type="GO" id="GO:0009307">
    <property type="term" value="P:DNA restriction-modification system"/>
    <property type="evidence" value="ECO:0007669"/>
    <property type="project" value="UniProtKB-KW"/>
</dbReference>
<sequence>MSEHVKLSEVCEIINSNVDKKIKENEQKVKLCNFTDVYNNWAITKYTSKKFMKATATQNEINKFSLKKGYVAITKDSETKDDIGISTYIADNFDNVLLGYHCTLLKPNQKVLNGKFLNAYLNSFYGRKYFSNCASGSGQRYTLTIDIIKDLNIPLINIETQQKIARTLSILDQKIENNHKINELLHKILELLYEQYFVRFDFLDENNKPYQTSGGKMKFSKELNRLIPNDFEVKTLGDNPLCNIIKTGVTPFKQKVYYETKHIQETLSLNQGLKVSYNKRPNRANMQPAIYSVWFAKMKDTKKHLFLNHHMQSWIKESILSTGFCGLQCQKHTFEYIASTIKYSPFETRKNNLATGATQKAINIEALDYIFILIPNKKLLDNYSKITKPLYEKISNNIIETQTLTALRDFLLPLLLKQQVKPK</sequence>
<keyword evidence="2" id="KW-0680">Restriction system</keyword>
<evidence type="ECO:0000259" key="4">
    <source>
        <dbReference type="Pfam" id="PF01420"/>
    </source>
</evidence>
<dbReference type="Pfam" id="PF01420">
    <property type="entry name" value="Methylase_S"/>
    <property type="match status" value="1"/>
</dbReference>
<evidence type="ECO:0000313" key="5">
    <source>
        <dbReference type="EMBL" id="RVY30173.1"/>
    </source>
</evidence>
<dbReference type="Proteomes" id="UP000288766">
    <property type="component" value="Unassembled WGS sequence"/>
</dbReference>
<dbReference type="InterPro" id="IPR000055">
    <property type="entry name" value="Restrct_endonuc_typeI_TRD"/>
</dbReference>
<dbReference type="InterPro" id="IPR052021">
    <property type="entry name" value="Type-I_RS_S_subunit"/>
</dbReference>
<evidence type="ECO:0000313" key="6">
    <source>
        <dbReference type="Proteomes" id="UP000288766"/>
    </source>
</evidence>
<dbReference type="Gene3D" id="3.90.220.20">
    <property type="entry name" value="DNA methylase specificity domains"/>
    <property type="match status" value="2"/>
</dbReference>
<dbReference type="GO" id="GO:0003677">
    <property type="term" value="F:DNA binding"/>
    <property type="evidence" value="ECO:0007669"/>
    <property type="project" value="UniProtKB-KW"/>
</dbReference>
<dbReference type="PANTHER" id="PTHR30408">
    <property type="entry name" value="TYPE-1 RESTRICTION ENZYME ECOKI SPECIFICITY PROTEIN"/>
    <property type="match status" value="1"/>
</dbReference>
<dbReference type="PANTHER" id="PTHR30408:SF13">
    <property type="entry name" value="TYPE I RESTRICTION ENZYME HINDI SPECIFICITY SUBUNIT"/>
    <property type="match status" value="1"/>
</dbReference>
<dbReference type="GO" id="GO:0004519">
    <property type="term" value="F:endonuclease activity"/>
    <property type="evidence" value="ECO:0007669"/>
    <property type="project" value="UniProtKB-KW"/>
</dbReference>
<dbReference type="AlphaFoldDB" id="A0A438PXJ5"/>
<dbReference type="EMBL" id="RJEO01000002">
    <property type="protein sequence ID" value="RVY30173.1"/>
    <property type="molecule type" value="Genomic_DNA"/>
</dbReference>
<keyword evidence="5" id="KW-0378">Hydrolase</keyword>
<gene>
    <name evidence="5" type="ORF">ECC12_01525</name>
</gene>
<organism evidence="5 6">
    <name type="scientific">Helicobacter pylori</name>
    <name type="common">Campylobacter pylori</name>
    <dbReference type="NCBI Taxonomy" id="210"/>
    <lineage>
        <taxon>Bacteria</taxon>
        <taxon>Pseudomonadati</taxon>
        <taxon>Campylobacterota</taxon>
        <taxon>Epsilonproteobacteria</taxon>
        <taxon>Campylobacterales</taxon>
        <taxon>Helicobacteraceae</taxon>
        <taxon>Helicobacter</taxon>
    </lineage>
</organism>
<keyword evidence="3" id="KW-0238">DNA-binding</keyword>
<keyword evidence="5" id="KW-0255">Endonuclease</keyword>
<name>A0A438PXJ5_HELPX</name>
<comment type="caution">
    <text evidence="5">The sequence shown here is derived from an EMBL/GenBank/DDBJ whole genome shotgun (WGS) entry which is preliminary data.</text>
</comment>
<proteinExistence type="inferred from homology"/>
<evidence type="ECO:0000256" key="2">
    <source>
        <dbReference type="ARBA" id="ARBA00022747"/>
    </source>
</evidence>
<reference evidence="5 6" key="1">
    <citation type="submission" date="2018-10" db="EMBL/GenBank/DDBJ databases">
        <title>Genetic determinants and prediction of antibiotic resistance phenotypes in Helicobacter pylori.</title>
        <authorList>
            <person name="Wagner K."/>
        </authorList>
    </citation>
    <scope>NUCLEOTIDE SEQUENCE [LARGE SCALE GENOMIC DNA]</scope>
    <source>
        <strain evidence="5 6">ZH15</strain>
    </source>
</reference>
<evidence type="ECO:0000256" key="1">
    <source>
        <dbReference type="ARBA" id="ARBA00010923"/>
    </source>
</evidence>
<feature type="domain" description="Type I restriction modification DNA specificity" evidence="4">
    <location>
        <begin position="3"/>
        <end position="184"/>
    </location>
</feature>